<reference evidence="4 5" key="1">
    <citation type="submission" date="2020-01" db="EMBL/GenBank/DDBJ databases">
        <title>Kibdelosporangium persica a novel Actinomycetes from a hot desert in Iran.</title>
        <authorList>
            <person name="Safaei N."/>
            <person name="Zaburannyi N."/>
            <person name="Mueller R."/>
            <person name="Wink J."/>
        </authorList>
    </citation>
    <scope>NUCLEOTIDE SEQUENCE [LARGE SCALE GENOMIC DNA]</scope>
    <source>
        <strain evidence="4 5">4NS15</strain>
    </source>
</reference>
<feature type="region of interest" description="Disordered" evidence="1">
    <location>
        <begin position="1"/>
        <end position="37"/>
    </location>
</feature>
<organism evidence="4 5">
    <name type="scientific">Kibdelosporangium persicum</name>
    <dbReference type="NCBI Taxonomy" id="2698649"/>
    <lineage>
        <taxon>Bacteria</taxon>
        <taxon>Bacillati</taxon>
        <taxon>Actinomycetota</taxon>
        <taxon>Actinomycetes</taxon>
        <taxon>Pseudonocardiales</taxon>
        <taxon>Pseudonocardiaceae</taxon>
        <taxon>Kibdelosporangium</taxon>
    </lineage>
</organism>
<dbReference type="Proteomes" id="UP000763557">
    <property type="component" value="Unassembled WGS sequence"/>
</dbReference>
<keyword evidence="5" id="KW-1185">Reference proteome</keyword>
<comment type="caution">
    <text evidence="4">The sequence shown here is derived from an EMBL/GenBank/DDBJ whole genome shotgun (WGS) entry which is preliminary data.</text>
</comment>
<feature type="transmembrane region" description="Helical" evidence="2">
    <location>
        <begin position="187"/>
        <end position="208"/>
    </location>
</feature>
<dbReference type="SUPFAM" id="SSF52540">
    <property type="entry name" value="P-loop containing nucleoside triphosphate hydrolases"/>
    <property type="match status" value="1"/>
</dbReference>
<keyword evidence="2" id="KW-1133">Transmembrane helix</keyword>
<feature type="compositionally biased region" description="Gly residues" evidence="1">
    <location>
        <begin position="21"/>
        <end position="32"/>
    </location>
</feature>
<gene>
    <name evidence="4" type="ORF">GC106_30150</name>
</gene>
<dbReference type="Pfam" id="PF20693">
    <property type="entry name" value="YobI-ATPase"/>
    <property type="match status" value="1"/>
</dbReference>
<evidence type="ECO:0000259" key="3">
    <source>
        <dbReference type="Pfam" id="PF20693"/>
    </source>
</evidence>
<feature type="transmembrane region" description="Helical" evidence="2">
    <location>
        <begin position="154"/>
        <end position="175"/>
    </location>
</feature>
<proteinExistence type="predicted"/>
<dbReference type="EMBL" id="JAAATY010000007">
    <property type="protein sequence ID" value="NRN65800.1"/>
    <property type="molecule type" value="Genomic_DNA"/>
</dbReference>
<evidence type="ECO:0000313" key="4">
    <source>
        <dbReference type="EMBL" id="NRN65800.1"/>
    </source>
</evidence>
<keyword evidence="2" id="KW-0472">Membrane</keyword>
<feature type="domain" description="YobI-like P-loop NTPase" evidence="3">
    <location>
        <begin position="59"/>
        <end position="435"/>
    </location>
</feature>
<dbReference type="InterPro" id="IPR048428">
    <property type="entry name" value="YobI-NTPase"/>
</dbReference>
<keyword evidence="2" id="KW-0812">Transmembrane</keyword>
<dbReference type="InterPro" id="IPR027417">
    <property type="entry name" value="P-loop_NTPase"/>
</dbReference>
<accession>A0ABX2F3A4</accession>
<protein>
    <recommendedName>
        <fullName evidence="3">YobI-like P-loop NTPase domain-containing protein</fullName>
    </recommendedName>
</protein>
<evidence type="ECO:0000313" key="5">
    <source>
        <dbReference type="Proteomes" id="UP000763557"/>
    </source>
</evidence>
<sequence length="1239" mass="136560">MINADDVHQPADDSGVNGDAGVSGGADRGGGSATPAPIPGSLALESLASRYVPEQHVTYLRHLQEAVEKPKNLNIALTGRYGTGKSSVLDEFEVTNKNKTLRIAISTLGPNSEGVTLTNRIQKELVKQLLYRAAPRKFAFSRFNRIVPLSRKRAAVEASIAVGVVGSILALLGWLPAVAGTGPGQHWLVRVLSWLAFAALVVIVLAALRRTIYGRFVLSDVSAAGAAVKLTQRTSTYFDEYLEEIVYFFDEVSPDIVIFEDLDRFDDPHIFEALRELNTLLNHTAKRHRKGEPLRFIYAIKDSLFERLGSDSTKLNDDAATAETARANRTKFFDVVIPLVPFISHRNARELLADLLKASGFTGIDRSLVTLVAQHATDMRLLRNICNEYAVFAERLLTSGKTAPGLSASILFALVAYKNFHLEDFEEISRRNSDLDVLYDRRRELVRTAIDACEARKRDLLNEPTRHKSMASMAEQLGDRLQALGMAVKAASSTYPHWPHVQFSVGSARHSRDQMNSYQFWAAVAETRAVSILACADPNGSQHAEVGKLSRSQIQALFPEALDANRWVEIDEIERQSALKSLDEDITFLRGADFMDLARESRFTVSTEDGDKTFASVIDATMKSRLAQDLVKQGYLDRNFALYAAQFYGDFTGIDVANFIVQSVQTNTMDIDYTFSGPEAIANLLAETTADFSRTVSAYNIEIVDYLLQQNDDRAVDVADTIASNFGDAAQAFLAAYLNSGSERARFAALLSKRPWPGVFTYLVQDEGIPADVRPALVDAALRDAVDGKTYELGPEVRDFIVANYLDMAVFTSHQDDAVADKVVALIKKAGVILPGLAGLDEAIRNRVVHEHLYLLTADNLREALGVTGDVSFDRVCQNADVYALCRRRPNEYLAAVENDSHTPYSVLTETTLAEVLPDVAETWDIDHVRELIAMAAPDSRLERLDSAPPLFWPDLAAHRLFRSTLRNVRAYRDSLGSIDQSLADLLVQTGSIDDAGEDATVRLNVAIDVLNATDTIPEARQRVNLVVSLQLDHYISPGEIKPEAGDFLALLLEHDLVDDSLESFAQFRTAGWEAIEPAIAKSENFVEFMTPELINGFVKDLLGSHVVPGQACDKVVDNLAQYVPGNDTAALSAAGRYAFTRGRTLPLDQVRRVATATRDKNLTLQLLAAASPMPAPEVVAVLTELGEPYSNLISRATDEFDVPADETHRTVFDHLREAGIVADFRKRRLKDVFVVKLT</sequence>
<feature type="compositionally biased region" description="Basic and acidic residues" evidence="1">
    <location>
        <begin position="1"/>
        <end position="11"/>
    </location>
</feature>
<name>A0ABX2F3A4_9PSEU</name>
<evidence type="ECO:0000256" key="2">
    <source>
        <dbReference type="SAM" id="Phobius"/>
    </source>
</evidence>
<evidence type="ECO:0000256" key="1">
    <source>
        <dbReference type="SAM" id="MobiDB-lite"/>
    </source>
</evidence>